<gene>
    <name evidence="3" type="ORF">Ae201684_014082</name>
</gene>
<dbReference type="VEuPathDB" id="FungiDB:AeMF1_020706"/>
<dbReference type="InterPro" id="IPR043128">
    <property type="entry name" value="Rev_trsase/Diguanyl_cyclase"/>
</dbReference>
<evidence type="ECO:0000313" key="3">
    <source>
        <dbReference type="EMBL" id="KAF0727973.1"/>
    </source>
</evidence>
<accession>A0A6G0WL30</accession>
<dbReference type="Gene3D" id="3.30.70.270">
    <property type="match status" value="1"/>
</dbReference>
<organism evidence="3 4">
    <name type="scientific">Aphanomyces euteiches</name>
    <dbReference type="NCBI Taxonomy" id="100861"/>
    <lineage>
        <taxon>Eukaryota</taxon>
        <taxon>Sar</taxon>
        <taxon>Stramenopiles</taxon>
        <taxon>Oomycota</taxon>
        <taxon>Saprolegniomycetes</taxon>
        <taxon>Saprolegniales</taxon>
        <taxon>Verrucalvaceae</taxon>
        <taxon>Aphanomyces</taxon>
    </lineage>
</organism>
<dbReference type="GO" id="GO:0003824">
    <property type="term" value="F:catalytic activity"/>
    <property type="evidence" value="ECO:0007669"/>
    <property type="project" value="UniProtKB-KW"/>
</dbReference>
<dbReference type="Pfam" id="PF17919">
    <property type="entry name" value="RT_RNaseH_2"/>
    <property type="match status" value="1"/>
</dbReference>
<dbReference type="PANTHER" id="PTHR37984">
    <property type="entry name" value="PROTEIN CBG26694"/>
    <property type="match status" value="1"/>
</dbReference>
<dbReference type="CDD" id="cd09274">
    <property type="entry name" value="RNase_HI_RT_Ty3"/>
    <property type="match status" value="1"/>
</dbReference>
<dbReference type="FunFam" id="3.30.70.270:FF:000026">
    <property type="entry name" value="Transposon Ty3-G Gag-Pol polyprotein"/>
    <property type="match status" value="1"/>
</dbReference>
<protein>
    <recommendedName>
        <fullName evidence="2">Reverse transcriptase/retrotransposon-derived protein RNase H-like domain-containing protein</fullName>
    </recommendedName>
</protein>
<evidence type="ECO:0000256" key="1">
    <source>
        <dbReference type="ARBA" id="ARBA00023268"/>
    </source>
</evidence>
<dbReference type="PANTHER" id="PTHR37984:SF5">
    <property type="entry name" value="PROTEIN NYNRIN-LIKE"/>
    <property type="match status" value="1"/>
</dbReference>
<reference evidence="3 4" key="1">
    <citation type="submission" date="2019-07" db="EMBL/GenBank/DDBJ databases">
        <title>Genomics analysis of Aphanomyces spp. identifies a new class of oomycete effector associated with host adaptation.</title>
        <authorList>
            <person name="Gaulin E."/>
        </authorList>
    </citation>
    <scope>NUCLEOTIDE SEQUENCE [LARGE SCALE GENOMIC DNA]</scope>
    <source>
        <strain evidence="3 4">ATCC 201684</strain>
    </source>
</reference>
<dbReference type="InterPro" id="IPR050951">
    <property type="entry name" value="Retrovirus_Pol_polyprotein"/>
</dbReference>
<dbReference type="EMBL" id="VJMJ01000184">
    <property type="protein sequence ID" value="KAF0727973.1"/>
    <property type="molecule type" value="Genomic_DNA"/>
</dbReference>
<dbReference type="Proteomes" id="UP000481153">
    <property type="component" value="Unassembled WGS sequence"/>
</dbReference>
<name>A0A6G0WL30_9STRA</name>
<dbReference type="FunFam" id="3.10.20.370:FF:000001">
    <property type="entry name" value="Retrovirus-related Pol polyprotein from transposon 17.6-like protein"/>
    <property type="match status" value="1"/>
</dbReference>
<proteinExistence type="predicted"/>
<dbReference type="SUPFAM" id="SSF56672">
    <property type="entry name" value="DNA/RNA polymerases"/>
    <property type="match status" value="1"/>
</dbReference>
<sequence>MFGVDEIPVLGDFVGINGCRVDPAKVEAVTTWPTPQTVSELRSWLGLATYLHKFSKNFASIARPLSALLAKDVPWAWTDECQSAFDGIKTSLIEAPVLALPDFSRPFSVVCDASIQGIGCCLMQEDVSGMNRPVSYQSRQLRAAERNYPVHDLELLAVKYALVKFRIDLLGSKPFVVYTDHASLKYAVK</sequence>
<evidence type="ECO:0000313" key="4">
    <source>
        <dbReference type="Proteomes" id="UP000481153"/>
    </source>
</evidence>
<feature type="domain" description="Reverse transcriptase/retrotransposon-derived protein RNase H-like" evidence="2">
    <location>
        <begin position="77"/>
        <end position="176"/>
    </location>
</feature>
<dbReference type="InterPro" id="IPR041577">
    <property type="entry name" value="RT_RNaseH_2"/>
</dbReference>
<dbReference type="AlphaFoldDB" id="A0A6G0WL30"/>
<keyword evidence="4" id="KW-1185">Reference proteome</keyword>
<dbReference type="InterPro" id="IPR043502">
    <property type="entry name" value="DNA/RNA_pol_sf"/>
</dbReference>
<keyword evidence="1" id="KW-0511">Multifunctional enzyme</keyword>
<comment type="caution">
    <text evidence="3">The sequence shown here is derived from an EMBL/GenBank/DDBJ whole genome shotgun (WGS) entry which is preliminary data.</text>
</comment>
<evidence type="ECO:0000259" key="2">
    <source>
        <dbReference type="Pfam" id="PF17919"/>
    </source>
</evidence>